<evidence type="ECO:0000256" key="2">
    <source>
        <dbReference type="ARBA" id="ARBA00023125"/>
    </source>
</evidence>
<proteinExistence type="predicted"/>
<dbReference type="SUPFAM" id="SSF46689">
    <property type="entry name" value="Homeodomain-like"/>
    <property type="match status" value="1"/>
</dbReference>
<keyword evidence="3" id="KW-0804">Transcription</keyword>
<keyword evidence="2 4" id="KW-0238">DNA-binding</keyword>
<accession>A0A117IFG5</accession>
<dbReference type="InterPro" id="IPR009057">
    <property type="entry name" value="Homeodomain-like_sf"/>
</dbReference>
<dbReference type="InterPro" id="IPR001647">
    <property type="entry name" value="HTH_TetR"/>
</dbReference>
<dbReference type="Proteomes" id="UP000069705">
    <property type="component" value="Unassembled WGS sequence"/>
</dbReference>
<dbReference type="InterPro" id="IPR023772">
    <property type="entry name" value="DNA-bd_HTH_TetR-type_CS"/>
</dbReference>
<dbReference type="Pfam" id="PF16859">
    <property type="entry name" value="TetR_C_11"/>
    <property type="match status" value="1"/>
</dbReference>
<name>A0A117IFG5_MYCFO</name>
<dbReference type="PRINTS" id="PR00455">
    <property type="entry name" value="HTHTETR"/>
</dbReference>
<dbReference type="EMBL" id="BCSZ01000043">
    <property type="protein sequence ID" value="GAT04284.1"/>
    <property type="molecule type" value="Genomic_DNA"/>
</dbReference>
<dbReference type="GO" id="GO:0000976">
    <property type="term" value="F:transcription cis-regulatory region binding"/>
    <property type="evidence" value="ECO:0007669"/>
    <property type="project" value="TreeGrafter"/>
</dbReference>
<dbReference type="InterPro" id="IPR011075">
    <property type="entry name" value="TetR_C"/>
</dbReference>
<organism evidence="6 7">
    <name type="scientific">Mycolicibacterium fortuitum subsp. acetamidolyticum</name>
    <dbReference type="NCBI Taxonomy" id="144550"/>
    <lineage>
        <taxon>Bacteria</taxon>
        <taxon>Bacillati</taxon>
        <taxon>Actinomycetota</taxon>
        <taxon>Actinomycetes</taxon>
        <taxon>Mycobacteriales</taxon>
        <taxon>Mycobacteriaceae</taxon>
        <taxon>Mycolicibacterium</taxon>
    </lineage>
</organism>
<keyword evidence="1" id="KW-0805">Transcription regulation</keyword>
<feature type="DNA-binding region" description="H-T-H motif" evidence="4">
    <location>
        <begin position="28"/>
        <end position="47"/>
    </location>
</feature>
<evidence type="ECO:0000256" key="4">
    <source>
        <dbReference type="PROSITE-ProRule" id="PRU00335"/>
    </source>
</evidence>
<dbReference type="SUPFAM" id="SSF48498">
    <property type="entry name" value="Tetracyclin repressor-like, C-terminal domain"/>
    <property type="match status" value="1"/>
</dbReference>
<evidence type="ECO:0000256" key="1">
    <source>
        <dbReference type="ARBA" id="ARBA00023015"/>
    </source>
</evidence>
<evidence type="ECO:0000256" key="3">
    <source>
        <dbReference type="ARBA" id="ARBA00023163"/>
    </source>
</evidence>
<dbReference type="PROSITE" id="PS50977">
    <property type="entry name" value="HTH_TETR_2"/>
    <property type="match status" value="1"/>
</dbReference>
<reference evidence="6 7" key="1">
    <citation type="journal article" date="2016" name="Genome Announc.">
        <title>Draft Genome Sequences of Five Rapidly Growing Mycobacterium Species, M. thermoresistibile, M. fortuitum subsp. acetamidolyticum, M. canariasense, M. brisbanense, and M. novocastrense.</title>
        <authorList>
            <person name="Katahira K."/>
            <person name="Ogura Y."/>
            <person name="Gotoh Y."/>
            <person name="Hayashi T."/>
        </authorList>
    </citation>
    <scope>NUCLEOTIDE SEQUENCE [LARGE SCALE GENOMIC DNA]</scope>
    <source>
        <strain evidence="6 7">JCM6368</strain>
    </source>
</reference>
<dbReference type="AlphaFoldDB" id="A0A117IFG5"/>
<evidence type="ECO:0000313" key="7">
    <source>
        <dbReference type="Proteomes" id="UP000069705"/>
    </source>
</evidence>
<dbReference type="PROSITE" id="PS01081">
    <property type="entry name" value="HTH_TETR_1"/>
    <property type="match status" value="1"/>
</dbReference>
<protein>
    <submittedName>
        <fullName evidence="6">TetR family transcriptional regulator</fullName>
    </submittedName>
</protein>
<sequence>MVRGMEREKAVLDATAELLAEGGYQALTMDAVAARAGASKATIYRRWPNKAQLVRATLDAADATRNAAVPDTGQLRSDLFAVMDAVAADVAAPLTRVTAELAALMRHDAQLAEAIREHLAKEELSPFHDALQRAIDRGDITADSDTELIHDVAEAMILRQMHLDLPVDAAFSTRLIDEVLLVLLGRAGR</sequence>
<dbReference type="GO" id="GO:0003700">
    <property type="term" value="F:DNA-binding transcription factor activity"/>
    <property type="evidence" value="ECO:0007669"/>
    <property type="project" value="TreeGrafter"/>
</dbReference>
<comment type="caution">
    <text evidence="6">The sequence shown here is derived from an EMBL/GenBank/DDBJ whole genome shotgun (WGS) entry which is preliminary data.</text>
</comment>
<dbReference type="InterPro" id="IPR036271">
    <property type="entry name" value="Tet_transcr_reg_TetR-rel_C_sf"/>
</dbReference>
<dbReference type="Pfam" id="PF00440">
    <property type="entry name" value="TetR_N"/>
    <property type="match status" value="1"/>
</dbReference>
<dbReference type="PANTHER" id="PTHR30055:SF148">
    <property type="entry name" value="TETR-FAMILY TRANSCRIPTIONAL REGULATOR"/>
    <property type="match status" value="1"/>
</dbReference>
<dbReference type="Gene3D" id="1.10.10.60">
    <property type="entry name" value="Homeodomain-like"/>
    <property type="match status" value="1"/>
</dbReference>
<evidence type="ECO:0000259" key="5">
    <source>
        <dbReference type="PROSITE" id="PS50977"/>
    </source>
</evidence>
<evidence type="ECO:0000313" key="6">
    <source>
        <dbReference type="EMBL" id="GAT04284.1"/>
    </source>
</evidence>
<dbReference type="InterPro" id="IPR050109">
    <property type="entry name" value="HTH-type_TetR-like_transc_reg"/>
</dbReference>
<reference evidence="7" key="2">
    <citation type="submission" date="2016-02" db="EMBL/GenBank/DDBJ databases">
        <title>Draft genome sequence of five rapidly growing Mycobacterium species.</title>
        <authorList>
            <person name="Katahira K."/>
            <person name="Gotou Y."/>
            <person name="Iida K."/>
            <person name="Ogura Y."/>
            <person name="Hayashi T."/>
        </authorList>
    </citation>
    <scope>NUCLEOTIDE SEQUENCE [LARGE SCALE GENOMIC DNA]</scope>
    <source>
        <strain evidence="7">JCM6368</strain>
    </source>
</reference>
<dbReference type="PANTHER" id="PTHR30055">
    <property type="entry name" value="HTH-TYPE TRANSCRIPTIONAL REGULATOR RUTR"/>
    <property type="match status" value="1"/>
</dbReference>
<feature type="domain" description="HTH tetR-type" evidence="5">
    <location>
        <begin position="5"/>
        <end position="65"/>
    </location>
</feature>
<gene>
    <name evidence="6" type="ORF">RMCFA_4395</name>
</gene>
<dbReference type="Gene3D" id="1.10.357.10">
    <property type="entry name" value="Tetracycline Repressor, domain 2"/>
    <property type="match status" value="1"/>
</dbReference>